<dbReference type="EMBL" id="PDKB01000016">
    <property type="protein sequence ID" value="RBQ28406.1"/>
    <property type="molecule type" value="Genomic_DNA"/>
</dbReference>
<comment type="caution">
    <text evidence="2">The sequence shown here is derived from an EMBL/GenBank/DDBJ whole genome shotgun (WGS) entry which is preliminary data.</text>
</comment>
<gene>
    <name evidence="2" type="ORF">CRU91_09300</name>
</gene>
<sequence>MNEHLRRLLELNYKAKEKVLISPVGSVVGLDGRTFNIDGAIVIENTKSNGIDLVFEVDHGFGEHGGKAAGWFKVDTLELRADGIYASLDTTPLGDELIDKKLYRYVSPAFVMDRNKDDRSVLALDSVGLVNRPNLIKDALNSKDQILIKDLNSKVENLELEKNEAMKTVEATSKELSETTDKLTEANSKVEKVEKSYETALEANKNLKIDLAVEQNKILPKDREFCKSLNDEQLDSYIQNNAGSILAKELGKNIDLKENNSSKNLIDKAIAAGSKK</sequence>
<name>A0A366MQ61_9BACT</name>
<protein>
    <recommendedName>
        <fullName evidence="4">Mu-like prophage I protein</fullName>
    </recommendedName>
</protein>
<evidence type="ECO:0000313" key="3">
    <source>
        <dbReference type="Proteomes" id="UP000252669"/>
    </source>
</evidence>
<proteinExistence type="predicted"/>
<dbReference type="Proteomes" id="UP000252669">
    <property type="component" value="Unassembled WGS sequence"/>
</dbReference>
<keyword evidence="3" id="KW-1185">Reference proteome</keyword>
<dbReference type="AlphaFoldDB" id="A0A366MQ61"/>
<evidence type="ECO:0000256" key="1">
    <source>
        <dbReference type="SAM" id="Coils"/>
    </source>
</evidence>
<reference evidence="2 3" key="1">
    <citation type="submission" date="2017-10" db="EMBL/GenBank/DDBJ databases">
        <title>Genomics of the genus Arcobacter.</title>
        <authorList>
            <person name="Perez-Cataluna A."/>
            <person name="Figueras M.J."/>
        </authorList>
    </citation>
    <scope>NUCLEOTIDE SEQUENCE [LARGE SCALE GENOMIC DNA]</scope>
    <source>
        <strain evidence="2 3">CECT 9230</strain>
    </source>
</reference>
<evidence type="ECO:0000313" key="2">
    <source>
        <dbReference type="EMBL" id="RBQ28406.1"/>
    </source>
</evidence>
<organism evidence="2 3">
    <name type="scientific">Aliarcobacter vitoriensis</name>
    <dbReference type="NCBI Taxonomy" id="2011099"/>
    <lineage>
        <taxon>Bacteria</taxon>
        <taxon>Pseudomonadati</taxon>
        <taxon>Campylobacterota</taxon>
        <taxon>Epsilonproteobacteria</taxon>
        <taxon>Campylobacterales</taxon>
        <taxon>Arcobacteraceae</taxon>
        <taxon>Aliarcobacter</taxon>
    </lineage>
</organism>
<dbReference type="Pfam" id="PF10123">
    <property type="entry name" value="Mu-like_Pro"/>
    <property type="match status" value="1"/>
</dbReference>
<dbReference type="OrthoDB" id="2043985at2"/>
<evidence type="ECO:0008006" key="4">
    <source>
        <dbReference type="Google" id="ProtNLM"/>
    </source>
</evidence>
<dbReference type="InterPro" id="IPR012106">
    <property type="entry name" value="Phage_Mu_Gp1"/>
</dbReference>
<keyword evidence="1" id="KW-0175">Coiled coil</keyword>
<accession>A0A366MQ61</accession>
<dbReference type="RefSeq" id="WP_113894957.1">
    <property type="nucleotide sequence ID" value="NZ_JANJGA010000015.1"/>
</dbReference>
<feature type="coiled-coil region" evidence="1">
    <location>
        <begin position="141"/>
        <end position="217"/>
    </location>
</feature>